<organism evidence="1 2">
    <name type="scientific">Actinomadura darangshiensis</name>
    <dbReference type="NCBI Taxonomy" id="705336"/>
    <lineage>
        <taxon>Bacteria</taxon>
        <taxon>Bacillati</taxon>
        <taxon>Actinomycetota</taxon>
        <taxon>Actinomycetes</taxon>
        <taxon>Streptosporangiales</taxon>
        <taxon>Thermomonosporaceae</taxon>
        <taxon>Actinomadura</taxon>
    </lineage>
</organism>
<comment type="caution">
    <text evidence="1">The sequence shown here is derived from an EMBL/GenBank/DDBJ whole genome shotgun (WGS) entry which is preliminary data.</text>
</comment>
<protein>
    <submittedName>
        <fullName evidence="1">Uncharacterized protein</fullName>
    </submittedName>
</protein>
<dbReference type="EMBL" id="SMKY01000073">
    <property type="protein sequence ID" value="TDD81778.1"/>
    <property type="molecule type" value="Genomic_DNA"/>
</dbReference>
<dbReference type="AlphaFoldDB" id="A0A4R5B682"/>
<sequence>MSVPVDPLTTDESRTLVTRLLGGDRGEREPQAVADLADSCARLPLAIRIATVGLAAEPTGSVAAAVDELTCGGRLDALALDEDAGLAVRPAFDLSTTG</sequence>
<evidence type="ECO:0000313" key="1">
    <source>
        <dbReference type="EMBL" id="TDD81778.1"/>
    </source>
</evidence>
<proteinExistence type="predicted"/>
<dbReference type="RefSeq" id="WP_132198562.1">
    <property type="nucleotide sequence ID" value="NZ_SMKY01000073.1"/>
</dbReference>
<dbReference type="OrthoDB" id="3349744at2"/>
<name>A0A4R5B682_9ACTN</name>
<keyword evidence="2" id="KW-1185">Reference proteome</keyword>
<gene>
    <name evidence="1" type="ORF">E1293_17945</name>
</gene>
<reference evidence="1 2" key="1">
    <citation type="submission" date="2019-03" db="EMBL/GenBank/DDBJ databases">
        <title>Draft genome sequences of novel Actinobacteria.</title>
        <authorList>
            <person name="Sahin N."/>
            <person name="Ay H."/>
            <person name="Saygin H."/>
        </authorList>
    </citation>
    <scope>NUCLEOTIDE SEQUENCE [LARGE SCALE GENOMIC DNA]</scope>
    <source>
        <strain evidence="1 2">DSM 45941</strain>
    </source>
</reference>
<dbReference type="Proteomes" id="UP000295578">
    <property type="component" value="Unassembled WGS sequence"/>
</dbReference>
<evidence type="ECO:0000313" key="2">
    <source>
        <dbReference type="Proteomes" id="UP000295578"/>
    </source>
</evidence>
<accession>A0A4R5B682</accession>